<dbReference type="GO" id="GO:0009190">
    <property type="term" value="P:cyclic nucleotide biosynthetic process"/>
    <property type="evidence" value="ECO:0007669"/>
    <property type="project" value="InterPro"/>
</dbReference>
<evidence type="ECO:0000259" key="2">
    <source>
        <dbReference type="PROSITE" id="PS50125"/>
    </source>
</evidence>
<reference evidence="3 4" key="1">
    <citation type="submission" date="2018-09" db="EMBL/GenBank/DDBJ databases">
        <title>Phylogeny of the Shewanellaceae, and recommendation for two new genera, Pseudoshewanella and Parashewanella.</title>
        <authorList>
            <person name="Wang G."/>
        </authorList>
    </citation>
    <scope>NUCLEOTIDE SEQUENCE [LARGE SCALE GENOMIC DNA]</scope>
    <source>
        <strain evidence="3 4">C51</strain>
    </source>
</reference>
<feature type="transmembrane region" description="Helical" evidence="1">
    <location>
        <begin position="12"/>
        <end position="30"/>
    </location>
</feature>
<accession>A0A3L8Q3D7</accession>
<dbReference type="InterPro" id="IPR029787">
    <property type="entry name" value="Nucleotide_cyclase"/>
</dbReference>
<keyword evidence="1" id="KW-1133">Transmembrane helix</keyword>
<dbReference type="SUPFAM" id="SSF55073">
    <property type="entry name" value="Nucleotide cyclase"/>
    <property type="match status" value="1"/>
</dbReference>
<dbReference type="PROSITE" id="PS50125">
    <property type="entry name" value="GUANYLATE_CYCLASE_2"/>
    <property type="match status" value="1"/>
</dbReference>
<dbReference type="InterPro" id="IPR001054">
    <property type="entry name" value="A/G_cyclase"/>
</dbReference>
<name>A0A3L8Q3D7_9GAMM</name>
<dbReference type="OrthoDB" id="9806704at2"/>
<sequence length="357" mass="41384">MRLEQQIKKLSFAVISWVIAMSVFIFFRYSHNSGYPIWANSIMDLQILALCIGLIFGCLHWLSNLIVDYSFIYRLPYIVSLFVKGIILLAAAITIGRFFQYLELWGISNHNLTFWEMDAANILYSDSFKLLLVYLVFVRISLAFIEQMGLLVGPRELLNIAIGKYHRPLYEQRLFMFLDMSNSTTNAEKLGDYRFSCLIQDCFKLLNEPVSNNGAEIYRYMGDGVFLHWKVERGIEEERCLHLYFEYNQILKWHGSHFNKKYGFVPEFKAAVHCGQVVTAVVGVQKREISFFSDVLNSLSRLQDKCGALNQKLLISSAVALRLNKQQKDFNIEDLGQHKLRGKQHSMQIFGVTKIHQ</sequence>
<dbReference type="EMBL" id="QZEI01000001">
    <property type="protein sequence ID" value="RLV61708.1"/>
    <property type="molecule type" value="Genomic_DNA"/>
</dbReference>
<proteinExistence type="predicted"/>
<keyword evidence="4" id="KW-1185">Reference proteome</keyword>
<comment type="caution">
    <text evidence="3">The sequence shown here is derived from an EMBL/GenBank/DDBJ whole genome shotgun (WGS) entry which is preliminary data.</text>
</comment>
<protein>
    <submittedName>
        <fullName evidence="3">Adenylate/guanylate cyclase domain-containing protein</fullName>
    </submittedName>
</protein>
<feature type="transmembrane region" description="Helical" evidence="1">
    <location>
        <begin position="75"/>
        <end position="102"/>
    </location>
</feature>
<evidence type="ECO:0000313" key="4">
    <source>
        <dbReference type="Proteomes" id="UP000281474"/>
    </source>
</evidence>
<dbReference type="AlphaFoldDB" id="A0A3L8Q3D7"/>
<dbReference type="GO" id="GO:0035556">
    <property type="term" value="P:intracellular signal transduction"/>
    <property type="evidence" value="ECO:0007669"/>
    <property type="project" value="InterPro"/>
</dbReference>
<evidence type="ECO:0000313" key="3">
    <source>
        <dbReference type="EMBL" id="RLV61708.1"/>
    </source>
</evidence>
<dbReference type="Pfam" id="PF00211">
    <property type="entry name" value="Guanylate_cyc"/>
    <property type="match status" value="1"/>
</dbReference>
<dbReference type="Gene3D" id="3.30.70.1230">
    <property type="entry name" value="Nucleotide cyclase"/>
    <property type="match status" value="1"/>
</dbReference>
<keyword evidence="1" id="KW-0472">Membrane</keyword>
<organism evidence="3 4">
    <name type="scientific">Parashewanella curva</name>
    <dbReference type="NCBI Taxonomy" id="2338552"/>
    <lineage>
        <taxon>Bacteria</taxon>
        <taxon>Pseudomonadati</taxon>
        <taxon>Pseudomonadota</taxon>
        <taxon>Gammaproteobacteria</taxon>
        <taxon>Alteromonadales</taxon>
        <taxon>Shewanellaceae</taxon>
        <taxon>Parashewanella</taxon>
    </lineage>
</organism>
<keyword evidence="1" id="KW-0812">Transmembrane</keyword>
<dbReference type="CDD" id="cd07302">
    <property type="entry name" value="CHD"/>
    <property type="match status" value="1"/>
</dbReference>
<evidence type="ECO:0000256" key="1">
    <source>
        <dbReference type="SAM" id="Phobius"/>
    </source>
</evidence>
<feature type="domain" description="Guanylate cyclase" evidence="2">
    <location>
        <begin position="174"/>
        <end position="303"/>
    </location>
</feature>
<dbReference type="GO" id="GO:0004016">
    <property type="term" value="F:adenylate cyclase activity"/>
    <property type="evidence" value="ECO:0007669"/>
    <property type="project" value="UniProtKB-ARBA"/>
</dbReference>
<dbReference type="Proteomes" id="UP000281474">
    <property type="component" value="Unassembled WGS sequence"/>
</dbReference>
<feature type="transmembrane region" description="Helical" evidence="1">
    <location>
        <begin position="42"/>
        <end position="63"/>
    </location>
</feature>
<gene>
    <name evidence="3" type="ORF">D5018_00905</name>
</gene>